<organism evidence="7 8">
    <name type="scientific">Sinocyclocheilus rhinocerous</name>
    <dbReference type="NCBI Taxonomy" id="307959"/>
    <lineage>
        <taxon>Eukaryota</taxon>
        <taxon>Metazoa</taxon>
        <taxon>Chordata</taxon>
        <taxon>Craniata</taxon>
        <taxon>Vertebrata</taxon>
        <taxon>Euteleostomi</taxon>
        <taxon>Actinopterygii</taxon>
        <taxon>Neopterygii</taxon>
        <taxon>Teleostei</taxon>
        <taxon>Ostariophysi</taxon>
        <taxon>Cypriniformes</taxon>
        <taxon>Cyprinidae</taxon>
        <taxon>Cyprininae</taxon>
        <taxon>Sinocyclocheilus</taxon>
    </lineage>
</organism>
<keyword evidence="2 5" id="KW-0812">Transmembrane</keyword>
<evidence type="ECO:0000313" key="8">
    <source>
        <dbReference type="Proteomes" id="UP000472270"/>
    </source>
</evidence>
<feature type="domain" description="STAS" evidence="6">
    <location>
        <begin position="498"/>
        <end position="676"/>
    </location>
</feature>
<dbReference type="PROSITE" id="PS50801">
    <property type="entry name" value="STAS"/>
    <property type="match status" value="1"/>
</dbReference>
<keyword evidence="3 5" id="KW-1133">Transmembrane helix</keyword>
<feature type="transmembrane region" description="Helical" evidence="5">
    <location>
        <begin position="73"/>
        <end position="97"/>
    </location>
</feature>
<evidence type="ECO:0000259" key="6">
    <source>
        <dbReference type="PROSITE" id="PS50801"/>
    </source>
</evidence>
<feature type="transmembrane region" description="Helical" evidence="5">
    <location>
        <begin position="279"/>
        <end position="298"/>
    </location>
</feature>
<keyword evidence="8" id="KW-1185">Reference proteome</keyword>
<feature type="transmembrane region" description="Helical" evidence="5">
    <location>
        <begin position="440"/>
        <end position="465"/>
    </location>
</feature>
<evidence type="ECO:0000313" key="7">
    <source>
        <dbReference type="Ensembl" id="ENSSRHP00000074935.1"/>
    </source>
</evidence>
<protein>
    <submittedName>
        <fullName evidence="7">Chloride anion exchanger-like</fullName>
    </submittedName>
</protein>
<evidence type="ECO:0000256" key="3">
    <source>
        <dbReference type="ARBA" id="ARBA00022989"/>
    </source>
</evidence>
<dbReference type="GO" id="GO:0055085">
    <property type="term" value="P:transmembrane transport"/>
    <property type="evidence" value="ECO:0007669"/>
    <property type="project" value="InterPro"/>
</dbReference>
<dbReference type="GO" id="GO:0016020">
    <property type="term" value="C:membrane"/>
    <property type="evidence" value="ECO:0007669"/>
    <property type="project" value="UniProtKB-SubCell"/>
</dbReference>
<dbReference type="InterPro" id="IPR011547">
    <property type="entry name" value="SLC26A/SulP_dom"/>
</dbReference>
<evidence type="ECO:0000256" key="1">
    <source>
        <dbReference type="ARBA" id="ARBA00004141"/>
    </source>
</evidence>
<feature type="transmembrane region" description="Helical" evidence="5">
    <location>
        <begin position="409"/>
        <end position="433"/>
    </location>
</feature>
<dbReference type="InterPro" id="IPR002645">
    <property type="entry name" value="STAS_dom"/>
</dbReference>
<dbReference type="InterPro" id="IPR001902">
    <property type="entry name" value="SLC26A/SulP_fam"/>
</dbReference>
<dbReference type="InterPro" id="IPR036513">
    <property type="entry name" value="STAS_dom_sf"/>
</dbReference>
<dbReference type="AlphaFoldDB" id="A0A673L7K6"/>
<accession>A0A673L7K6</accession>
<dbReference type="Proteomes" id="UP000472270">
    <property type="component" value="Unassembled WGS sequence"/>
</dbReference>
<dbReference type="Pfam" id="PF00916">
    <property type="entry name" value="Sulfate_transp"/>
    <property type="match status" value="1"/>
</dbReference>
<feature type="transmembrane region" description="Helical" evidence="5">
    <location>
        <begin position="103"/>
        <end position="120"/>
    </location>
</feature>
<feature type="transmembrane region" description="Helical" evidence="5">
    <location>
        <begin position="166"/>
        <end position="196"/>
    </location>
</feature>
<sequence length="709" mass="78383">MLRPSTQRYSVTRPLYSEDTFEDEHAKVYRKHKRLLDHFIQYFTCTSERAKNAAVSLLPIIGWMKIYSIKDWLLNDIVSGVSTGLVAVLQGLAFSLLASISTWYGLYAAFFPVIMYFFLGTSRHISVGSFPILSLMVGAVVTRLVPDEGPPANITAFEGLTKDEQRILVSASLTFLVGLFQLGMGLLQVGFIVMYLSDTLISGFTTAAAVHILVSQLKFVLGLTVPGFSGPLSIIYTLESVFTQITSTNIHDLVTSIVVMVTVLGVKEINDRFKSKLPVPIPIEVIMTVIACGVSYAFNFSENHGVDVMTAVEAFPIAIVGFAVAFAVAKVYSVKHDYIIDGNQELIAFGASNIFGGAFKSLAASTALSRSAVQESTGGKTQIAGLLSAIIVLVVILGIGFLLEPLPKSLLGAVVIVNLKGMLMQVVTVPYLWKKDRPDCIVWVGTCLAAIFLGLDLGLAVGLGLELLTVVFRAQFPRCCVLANISGTDIYRDRKDYVNVSIYEPEGVKIFRIPSPIFFANIDFFRDKLKDAVGFNPLRILRKRNKAVKKIKKMIKKGELTLTSVQEESNMEDLDKPTDYSDLPIQVNWNTELPANIRVPPVNIHSLILDFSAVSFLDISALKGLKAALKEFLRVNVDVYIVGSYIIEKLRNCKFFDDEIKTSIFFLTIHDAMLFIHESHPPNTVKCSSFPSTDHWMDEELQHQRMAAR</sequence>
<proteinExistence type="predicted"/>
<evidence type="ECO:0000256" key="4">
    <source>
        <dbReference type="ARBA" id="ARBA00023136"/>
    </source>
</evidence>
<dbReference type="Ensembl" id="ENSSRHT00000076973.1">
    <property type="protein sequence ID" value="ENSSRHP00000074935.1"/>
    <property type="gene ID" value="ENSSRHG00000034229.1"/>
</dbReference>
<reference evidence="7" key="1">
    <citation type="submission" date="2025-08" db="UniProtKB">
        <authorList>
            <consortium name="Ensembl"/>
        </authorList>
    </citation>
    <scope>IDENTIFICATION</scope>
</reference>
<feature type="transmembrane region" description="Helical" evidence="5">
    <location>
        <begin position="127"/>
        <end position="146"/>
    </location>
</feature>
<evidence type="ECO:0000256" key="5">
    <source>
        <dbReference type="SAM" id="Phobius"/>
    </source>
</evidence>
<feature type="transmembrane region" description="Helical" evidence="5">
    <location>
        <begin position="250"/>
        <end position="267"/>
    </location>
</feature>
<dbReference type="Pfam" id="PF01740">
    <property type="entry name" value="STAS"/>
    <property type="match status" value="1"/>
</dbReference>
<name>A0A673L7K6_9TELE</name>
<dbReference type="PANTHER" id="PTHR11814">
    <property type="entry name" value="SULFATE TRANSPORTER"/>
    <property type="match status" value="1"/>
</dbReference>
<feature type="transmembrane region" description="Helical" evidence="5">
    <location>
        <begin position="310"/>
        <end position="329"/>
    </location>
</feature>
<evidence type="ECO:0000256" key="2">
    <source>
        <dbReference type="ARBA" id="ARBA00022692"/>
    </source>
</evidence>
<gene>
    <name evidence="7" type="primary">slc26a3.1</name>
</gene>
<reference evidence="7" key="2">
    <citation type="submission" date="2025-09" db="UniProtKB">
        <authorList>
            <consortium name="Ensembl"/>
        </authorList>
    </citation>
    <scope>IDENTIFICATION</scope>
</reference>
<keyword evidence="4 5" id="KW-0472">Membrane</keyword>
<dbReference type="CDD" id="cd07042">
    <property type="entry name" value="STAS_SulP_like_sulfate_transporter"/>
    <property type="match status" value="1"/>
</dbReference>
<comment type="subcellular location">
    <subcellularLocation>
        <location evidence="1">Membrane</location>
        <topology evidence="1">Multi-pass membrane protein</topology>
    </subcellularLocation>
</comment>
<feature type="transmembrane region" description="Helical" evidence="5">
    <location>
        <begin position="383"/>
        <end position="403"/>
    </location>
</feature>
<dbReference type="SUPFAM" id="SSF52091">
    <property type="entry name" value="SpoIIaa-like"/>
    <property type="match status" value="1"/>
</dbReference>
<dbReference type="Gene3D" id="3.30.750.24">
    <property type="entry name" value="STAS domain"/>
    <property type="match status" value="1"/>
</dbReference>